<evidence type="ECO:0000256" key="3">
    <source>
        <dbReference type="ARBA" id="ARBA00022692"/>
    </source>
</evidence>
<dbReference type="PANTHER" id="PTHR43701:SF2">
    <property type="entry name" value="MEMBRANE TRANSPORTER PROTEIN YJNA-RELATED"/>
    <property type="match status" value="1"/>
</dbReference>
<keyword evidence="5 6" id="KW-0472">Membrane</keyword>
<gene>
    <name evidence="7" type="ORF">Tfer_2030</name>
</gene>
<evidence type="ECO:0000313" key="8">
    <source>
        <dbReference type="Proteomes" id="UP000037175"/>
    </source>
</evidence>
<protein>
    <recommendedName>
        <fullName evidence="6">Probable membrane transporter protein</fullName>
    </recommendedName>
</protein>
<dbReference type="Proteomes" id="UP000037175">
    <property type="component" value="Unassembled WGS sequence"/>
</dbReference>
<evidence type="ECO:0000256" key="4">
    <source>
        <dbReference type="ARBA" id="ARBA00022989"/>
    </source>
</evidence>
<accession>A0A0L6W1N6</accession>
<dbReference type="InterPro" id="IPR002781">
    <property type="entry name" value="TM_pro_TauE-like"/>
</dbReference>
<evidence type="ECO:0000313" key="7">
    <source>
        <dbReference type="EMBL" id="KNZ69391.1"/>
    </source>
</evidence>
<sequence>MSITEESGAVVPHAGICAGVGGGLIKIPVMYLLMGVPLKVAAATSNFMIGVTASASAFVYYLNGNIDAAAAVPVALGVFGGAAVGTRINERISTRSLKKVFIFVFIYIAIQMFIKGFRG</sequence>
<dbReference type="RefSeq" id="WP_242843577.1">
    <property type="nucleotide sequence ID" value="NZ_LGTE01000013.1"/>
</dbReference>
<evidence type="ECO:0000256" key="5">
    <source>
        <dbReference type="ARBA" id="ARBA00023136"/>
    </source>
</evidence>
<dbReference type="Pfam" id="PF01925">
    <property type="entry name" value="TauE"/>
    <property type="match status" value="1"/>
</dbReference>
<keyword evidence="3 6" id="KW-0812">Transmembrane</keyword>
<keyword evidence="6" id="KW-1003">Cell membrane</keyword>
<dbReference type="EMBL" id="LGTE01000013">
    <property type="protein sequence ID" value="KNZ69391.1"/>
    <property type="molecule type" value="Genomic_DNA"/>
</dbReference>
<comment type="subcellular location">
    <subcellularLocation>
        <location evidence="6">Cell membrane</location>
        <topology evidence="6">Multi-pass membrane protein</topology>
    </subcellularLocation>
    <subcellularLocation>
        <location evidence="1">Membrane</location>
        <topology evidence="1">Multi-pass membrane protein</topology>
    </subcellularLocation>
</comment>
<dbReference type="AlphaFoldDB" id="A0A0L6W1N6"/>
<comment type="caution">
    <text evidence="7">The sequence shown here is derived from an EMBL/GenBank/DDBJ whole genome shotgun (WGS) entry which is preliminary data.</text>
</comment>
<proteinExistence type="inferred from homology"/>
<dbReference type="PANTHER" id="PTHR43701">
    <property type="entry name" value="MEMBRANE TRANSPORTER PROTEIN MJ0441-RELATED"/>
    <property type="match status" value="1"/>
</dbReference>
<keyword evidence="8" id="KW-1185">Reference proteome</keyword>
<name>A0A0L6W1N6_9FIRM</name>
<evidence type="ECO:0000256" key="2">
    <source>
        <dbReference type="ARBA" id="ARBA00009142"/>
    </source>
</evidence>
<dbReference type="GO" id="GO:0005886">
    <property type="term" value="C:plasma membrane"/>
    <property type="evidence" value="ECO:0007669"/>
    <property type="project" value="UniProtKB-SubCell"/>
</dbReference>
<feature type="transmembrane region" description="Helical" evidence="6">
    <location>
        <begin position="40"/>
        <end position="62"/>
    </location>
</feature>
<organism evidence="7 8">
    <name type="scientific">Thermincola ferriacetica</name>
    <dbReference type="NCBI Taxonomy" id="281456"/>
    <lineage>
        <taxon>Bacteria</taxon>
        <taxon>Bacillati</taxon>
        <taxon>Bacillota</taxon>
        <taxon>Clostridia</taxon>
        <taxon>Eubacteriales</taxon>
        <taxon>Thermincolaceae</taxon>
        <taxon>Thermincola</taxon>
    </lineage>
</organism>
<dbReference type="InterPro" id="IPR051598">
    <property type="entry name" value="TSUP/Inactive_protease-like"/>
</dbReference>
<feature type="transmembrane region" description="Helical" evidence="6">
    <location>
        <begin position="12"/>
        <end position="33"/>
    </location>
</feature>
<evidence type="ECO:0000256" key="1">
    <source>
        <dbReference type="ARBA" id="ARBA00004141"/>
    </source>
</evidence>
<evidence type="ECO:0000256" key="6">
    <source>
        <dbReference type="RuleBase" id="RU363041"/>
    </source>
</evidence>
<comment type="similarity">
    <text evidence="2 6">Belongs to the 4-toluene sulfonate uptake permease (TSUP) (TC 2.A.102) family.</text>
</comment>
<feature type="transmembrane region" description="Helical" evidence="6">
    <location>
        <begin position="100"/>
        <end position="117"/>
    </location>
</feature>
<keyword evidence="4 6" id="KW-1133">Transmembrane helix</keyword>
<reference evidence="8" key="1">
    <citation type="submission" date="2015-07" db="EMBL/GenBank/DDBJ databases">
        <title>Complete Genome of Thermincola ferriacetica strain Z-0001T.</title>
        <authorList>
            <person name="Lusk B."/>
            <person name="Badalamenti J.P."/>
            <person name="Parameswaran P."/>
            <person name="Bond D.R."/>
            <person name="Torres C.I."/>
        </authorList>
    </citation>
    <scope>NUCLEOTIDE SEQUENCE [LARGE SCALE GENOMIC DNA]</scope>
    <source>
        <strain evidence="8">Z-0001</strain>
    </source>
</reference>
<feature type="transmembrane region" description="Helical" evidence="6">
    <location>
        <begin position="68"/>
        <end position="88"/>
    </location>
</feature>